<evidence type="ECO:0000256" key="5">
    <source>
        <dbReference type="ARBA" id="ARBA00035633"/>
    </source>
</evidence>
<dbReference type="PATRIC" id="fig|455.5.peg.2555"/>
<keyword evidence="16" id="KW-1185">Reference proteome</keyword>
<dbReference type="AlphaFoldDB" id="A0A0W0UKH0"/>
<dbReference type="EMBL" id="LNYG01000013">
    <property type="protein sequence ID" value="KTD08236.1"/>
    <property type="molecule type" value="Genomic_DNA"/>
</dbReference>
<dbReference type="InterPro" id="IPR018300">
    <property type="entry name" value="Aminotrans_IV_CS"/>
</dbReference>
<evidence type="ECO:0000256" key="12">
    <source>
        <dbReference type="RuleBase" id="RU004516"/>
    </source>
</evidence>
<dbReference type="InterPro" id="IPR001544">
    <property type="entry name" value="Aminotrans_IV"/>
</dbReference>
<evidence type="ECO:0000256" key="8">
    <source>
        <dbReference type="ARBA" id="ARBA00054027"/>
    </source>
</evidence>
<dbReference type="CDD" id="cd01558">
    <property type="entry name" value="D-AAT_like"/>
    <property type="match status" value="1"/>
</dbReference>
<evidence type="ECO:0000256" key="4">
    <source>
        <dbReference type="ARBA" id="ARBA00022909"/>
    </source>
</evidence>
<dbReference type="PROSITE" id="PS00770">
    <property type="entry name" value="AA_TRANSFER_CLASS_4"/>
    <property type="match status" value="1"/>
</dbReference>
<dbReference type="STRING" id="455.Ljam_2431"/>
<gene>
    <name evidence="13" type="primary">ala_1</name>
    <name evidence="14" type="ORF">A8135_00505</name>
    <name evidence="13" type="ORF">Ljam_2431</name>
</gene>
<comment type="pathway">
    <text evidence="5">Cofactor biosynthesis; tetrahydrofolate biosynthesis; 4-aminobenzoate from chorismate: step 2/2.</text>
</comment>
<comment type="similarity">
    <text evidence="2 11">Belongs to the class-IV pyridoxal-phosphate-dependent aminotransferase family.</text>
</comment>
<reference evidence="13 15" key="1">
    <citation type="submission" date="2015-11" db="EMBL/GenBank/DDBJ databases">
        <title>Genomic analysis of 38 Legionella species identifies large and diverse effector repertoires.</title>
        <authorList>
            <person name="Burstein D."/>
            <person name="Amaro F."/>
            <person name="Zusman T."/>
            <person name="Lifshitz Z."/>
            <person name="Cohen O."/>
            <person name="Gilbert J.A."/>
            <person name="Pupko T."/>
            <person name="Shuman H.A."/>
            <person name="Segal G."/>
        </authorList>
    </citation>
    <scope>NUCLEOTIDE SEQUENCE [LARGE SCALE GENOMIC DNA]</scope>
    <source>
        <strain evidence="13 15">JA-26-G1-E2</strain>
    </source>
</reference>
<evidence type="ECO:0000256" key="9">
    <source>
        <dbReference type="ARBA" id="ARBA00069174"/>
    </source>
</evidence>
<keyword evidence="3 12" id="KW-0663">Pyridoxal phosphate</keyword>
<comment type="caution">
    <text evidence="13">The sequence shown here is derived from an EMBL/GenBank/DDBJ whole genome shotgun (WGS) entry which is preliminary data.</text>
</comment>
<comment type="function">
    <text evidence="8">Involved in the biosynthesis of p-aminobenzoate (PABA), a precursor of tetrahydrofolate. Converts 4-amino-4-deoxychorismate into 4-aminobenzoate (PABA) and pyruvate.</text>
</comment>
<dbReference type="GO" id="GO:0005829">
    <property type="term" value="C:cytosol"/>
    <property type="evidence" value="ECO:0007669"/>
    <property type="project" value="TreeGrafter"/>
</dbReference>
<keyword evidence="13" id="KW-0032">Aminotransferase</keyword>
<dbReference type="PANTHER" id="PTHR42743">
    <property type="entry name" value="AMINO-ACID AMINOTRANSFERASE"/>
    <property type="match status" value="1"/>
</dbReference>
<dbReference type="SUPFAM" id="SSF56752">
    <property type="entry name" value="D-aminoacid aminotransferase-like PLP-dependent enzymes"/>
    <property type="match status" value="1"/>
</dbReference>
<organism evidence="13 15">
    <name type="scientific">Legionella jamestowniensis</name>
    <dbReference type="NCBI Taxonomy" id="455"/>
    <lineage>
        <taxon>Bacteria</taxon>
        <taxon>Pseudomonadati</taxon>
        <taxon>Pseudomonadota</taxon>
        <taxon>Gammaproteobacteria</taxon>
        <taxon>Legionellales</taxon>
        <taxon>Legionellaceae</taxon>
        <taxon>Legionella</taxon>
    </lineage>
</organism>
<protein>
    <recommendedName>
        <fullName evidence="9">Aminodeoxychorismate lyase</fullName>
        <ecNumber evidence="6">4.1.3.38</ecNumber>
    </recommendedName>
    <alternativeName>
        <fullName evidence="10">4-amino-4-deoxychorismate lyase</fullName>
    </alternativeName>
</protein>
<dbReference type="PANTHER" id="PTHR42743:SF10">
    <property type="entry name" value="D-ALANINE AMINOTRANSFERASE"/>
    <property type="match status" value="1"/>
</dbReference>
<keyword evidence="4" id="KW-0289">Folate biosynthesis</keyword>
<dbReference type="OrthoDB" id="21319at2"/>
<evidence type="ECO:0000313" key="14">
    <source>
        <dbReference type="EMBL" id="OCH98558.1"/>
    </source>
</evidence>
<dbReference type="Pfam" id="PF01063">
    <property type="entry name" value="Aminotran_4"/>
    <property type="match status" value="1"/>
</dbReference>
<dbReference type="GO" id="GO:0008483">
    <property type="term" value="F:transaminase activity"/>
    <property type="evidence" value="ECO:0007669"/>
    <property type="project" value="UniProtKB-KW"/>
</dbReference>
<evidence type="ECO:0000313" key="16">
    <source>
        <dbReference type="Proteomes" id="UP000093336"/>
    </source>
</evidence>
<dbReference type="InterPro" id="IPR043131">
    <property type="entry name" value="BCAT-like_N"/>
</dbReference>
<dbReference type="Proteomes" id="UP000093336">
    <property type="component" value="Unassembled WGS sequence"/>
</dbReference>
<evidence type="ECO:0000256" key="3">
    <source>
        <dbReference type="ARBA" id="ARBA00022898"/>
    </source>
</evidence>
<dbReference type="InterPro" id="IPR043132">
    <property type="entry name" value="BCAT-like_C"/>
</dbReference>
<dbReference type="FunFam" id="3.20.10.10:FF:000002">
    <property type="entry name" value="D-alanine aminotransferase"/>
    <property type="match status" value="1"/>
</dbReference>
<evidence type="ECO:0000256" key="6">
    <source>
        <dbReference type="ARBA" id="ARBA00035676"/>
    </source>
</evidence>
<dbReference type="Proteomes" id="UP000054715">
    <property type="component" value="Unassembled WGS sequence"/>
</dbReference>
<dbReference type="Gene3D" id="3.30.470.10">
    <property type="match status" value="1"/>
</dbReference>
<dbReference type="Gene3D" id="3.20.10.10">
    <property type="entry name" value="D-amino Acid Aminotransferase, subunit A, domain 2"/>
    <property type="match status" value="1"/>
</dbReference>
<dbReference type="EMBL" id="LYOZ01000010">
    <property type="protein sequence ID" value="OCH98558.1"/>
    <property type="molecule type" value="Genomic_DNA"/>
</dbReference>
<dbReference type="GO" id="GO:0008652">
    <property type="term" value="P:amino acid biosynthetic process"/>
    <property type="evidence" value="ECO:0007669"/>
    <property type="project" value="UniProtKB-ARBA"/>
</dbReference>
<sequence>MSGIVYLNGEYVNASEAKISVFDRGFLFGDSIYEVIPVYNSRPFFVERHLERLEASLKNARIANPKLNWLAIFQHLIQQNGGGDLQIYVQITRGDQGVRKHDIPAGLKPTVVIFTLHTLYASDELKRKGLHAHLAEDIRWLRCDIKTTSLLANILLNDDAISLGAQTAILQRDGLLTEGSASNVFLVSKDIIYTHPLNHLCLPGITRQVTIELIQSLSWTLREESMPAEALFEADEVWITSTTKEIYPITRIDNVLIGNGVAGQYWEQINAKYQQLILNNHD</sequence>
<evidence type="ECO:0000256" key="1">
    <source>
        <dbReference type="ARBA" id="ARBA00001933"/>
    </source>
</evidence>
<accession>A0A0W0UKH0</accession>
<dbReference type="InterPro" id="IPR036038">
    <property type="entry name" value="Aminotransferase-like"/>
</dbReference>
<dbReference type="GO" id="GO:0046656">
    <property type="term" value="P:folic acid biosynthetic process"/>
    <property type="evidence" value="ECO:0007669"/>
    <property type="project" value="UniProtKB-KW"/>
</dbReference>
<reference evidence="14 16" key="2">
    <citation type="submission" date="2016-05" db="EMBL/GenBank/DDBJ databases">
        <authorList>
            <person name="Prochazka B."/>
            <person name="Indra A."/>
            <person name="Hasenberger P."/>
            <person name="Blaschitz M."/>
            <person name="Wagner L."/>
            <person name="Wewalka G."/>
            <person name="Sorschag S."/>
            <person name="Schmid D."/>
            <person name="Ruppitsch W."/>
        </authorList>
    </citation>
    <scope>NUCLEOTIDE SEQUENCE [LARGE SCALE GENOMIC DNA]</scope>
    <source>
        <strain evidence="14 16">974010_12</strain>
    </source>
</reference>
<evidence type="ECO:0000313" key="15">
    <source>
        <dbReference type="Proteomes" id="UP000054715"/>
    </source>
</evidence>
<dbReference type="GO" id="GO:0008696">
    <property type="term" value="F:4-amino-4-deoxychorismate lyase activity"/>
    <property type="evidence" value="ECO:0007669"/>
    <property type="project" value="UniProtKB-EC"/>
</dbReference>
<keyword evidence="13" id="KW-0808">Transferase</keyword>
<dbReference type="RefSeq" id="WP_058450282.1">
    <property type="nucleotide sequence ID" value="NZ_CAAAJF010000011.1"/>
</dbReference>
<evidence type="ECO:0000256" key="11">
    <source>
        <dbReference type="RuleBase" id="RU004106"/>
    </source>
</evidence>
<evidence type="ECO:0000256" key="2">
    <source>
        <dbReference type="ARBA" id="ARBA00009320"/>
    </source>
</evidence>
<name>A0A0W0UKH0_9GAMM</name>
<proteinExistence type="inferred from homology"/>
<evidence type="ECO:0000256" key="7">
    <source>
        <dbReference type="ARBA" id="ARBA00049529"/>
    </source>
</evidence>
<dbReference type="InterPro" id="IPR050571">
    <property type="entry name" value="Class-IV_PLP-Dep_Aminotrnsfr"/>
</dbReference>
<dbReference type="EC" id="4.1.3.38" evidence="6"/>
<evidence type="ECO:0000313" key="13">
    <source>
        <dbReference type="EMBL" id="KTD08236.1"/>
    </source>
</evidence>
<comment type="cofactor">
    <cofactor evidence="1 12">
        <name>pyridoxal 5'-phosphate</name>
        <dbReference type="ChEBI" id="CHEBI:597326"/>
    </cofactor>
</comment>
<evidence type="ECO:0000256" key="10">
    <source>
        <dbReference type="ARBA" id="ARBA00080135"/>
    </source>
</evidence>
<comment type="catalytic activity">
    <reaction evidence="7">
        <text>4-amino-4-deoxychorismate = 4-aminobenzoate + pyruvate + H(+)</text>
        <dbReference type="Rhea" id="RHEA:16201"/>
        <dbReference type="ChEBI" id="CHEBI:15361"/>
        <dbReference type="ChEBI" id="CHEBI:15378"/>
        <dbReference type="ChEBI" id="CHEBI:17836"/>
        <dbReference type="ChEBI" id="CHEBI:58406"/>
        <dbReference type="EC" id="4.1.3.38"/>
    </reaction>
</comment>